<reference evidence="1 2" key="1">
    <citation type="submission" date="2018-06" db="EMBL/GenBank/DDBJ databases">
        <authorList>
            <consortium name="Pathogen Informatics"/>
            <person name="Doyle S."/>
        </authorList>
    </citation>
    <scope>NUCLEOTIDE SEQUENCE [LARGE SCALE GENOMIC DNA]</scope>
    <source>
        <strain evidence="1 2">NCTC11166</strain>
    </source>
</reference>
<dbReference type="Proteomes" id="UP000251186">
    <property type="component" value="Unassembled WGS sequence"/>
</dbReference>
<evidence type="ECO:0000313" key="1">
    <source>
        <dbReference type="EMBL" id="SPU55410.1"/>
    </source>
</evidence>
<dbReference type="EMBL" id="UAQP01000014">
    <property type="protein sequence ID" value="SPU55410.1"/>
    <property type="molecule type" value="Genomic_DNA"/>
</dbReference>
<proteinExistence type="predicted"/>
<evidence type="ECO:0000313" key="2">
    <source>
        <dbReference type="Proteomes" id="UP000251186"/>
    </source>
</evidence>
<sequence length="970" mass="108438">MNTYEPMWAKYYAPKLSAREINQFRRAETRDPSLLLTDVIQPESFDPKTRRYMAVANRKEVRGRNHFLRAELGEGRAEWELQCLFTNALQMSFPWEDDFSRPSDRVEIARHHILTIEFDSPSLPFFKQQLSWFRFGKKPTDSPIGKFLRHLRAKYADVAGLNVTYSGNKSFHYHFVVETAVVAGAVSEPSSARLGFQKAWDRLRDEFVNSTDLMVPSTERPDENLRNPENFRRLPNGMRLNDKEDHSFGVPVGDVLMQVVMWEHLTLQRSRGGSQTLLVPADFSMVASTSCKAPRAGGAQVQTTIQPGEEAYCAAKLEAMFNGVEAWPKFAGFDRSQGDLRAQFFNSPGDKNPTSMMRSDFATVLVQGANPDGLTNVEDAGGTLMPRLPRALGEMMELWSEEHRQRQLGPGGRVRAPVEQQFADAATSRSAATGALGDVIYDLITSKITRPGADLLCAPEGISKSGTLLVNLPRYHRLLSGHGLPSWIMFASPTYEGAEEKAQAFQDAIRVADKDQFAAVVLPSFSRIYEEEFGGRGTGYITHTEAARSGFSSRFDAIGKLQPRIMERIRKRYAALRDAYEGRHPIFFTVHPVAQSWGSGPDSRLLLSPMFWNNPSQRASLRAGLMEESRLGFLIHDEIDAKSIVDMHPADTVATVRALAEGAGWTSKTTKATKFKDHHRFMGQLPLSQFVSFEEACRIAEVGETEWDVVAVQPAGEYGPRSNGFENIYDQAEERHWCLRARIWANIAAHKTLILTTEAVPVALAERAGLWDITALDTPLIERDRVETHPLRSLKSSTAAQHVADWTAEAEAVGCELFAIGNKLDTLENTRSHIAAKGSNELIGKDIIQTMTLMTPDEYARYQALNAWTTRGDLARLKHIDDINQSAGRNLGFRAPQGGPKPSHTLLINRRLFDCLVPLFSHLRYDLVDATAAQSRKNARKRGQKVLHPLLTSGSRQLERVRTALTDLAA</sequence>
<protein>
    <submittedName>
        <fullName evidence="1">Uncharacterized protein</fullName>
    </submittedName>
</protein>
<dbReference type="RefSeq" id="WP_112863343.1">
    <property type="nucleotide sequence ID" value="NZ_UAQP01000014.1"/>
</dbReference>
<organism evidence="1 2">
    <name type="scientific">Brevundimonas vesicularis</name>
    <name type="common">Pseudomonas vesicularis</name>
    <dbReference type="NCBI Taxonomy" id="41276"/>
    <lineage>
        <taxon>Bacteria</taxon>
        <taxon>Pseudomonadati</taxon>
        <taxon>Pseudomonadota</taxon>
        <taxon>Alphaproteobacteria</taxon>
        <taxon>Caulobacterales</taxon>
        <taxon>Caulobacteraceae</taxon>
        <taxon>Brevundimonas</taxon>
    </lineage>
</organism>
<name>A0A2X1BG93_BREVE</name>
<gene>
    <name evidence="1" type="ORF">NCTC11166_02807</name>
</gene>
<accession>A0A2X1BG93</accession>
<dbReference type="AlphaFoldDB" id="A0A2X1BG93"/>